<dbReference type="PROSITE" id="PS50109">
    <property type="entry name" value="HIS_KIN"/>
    <property type="match status" value="1"/>
</dbReference>
<dbReference type="FunFam" id="1.10.287.130:FF:000001">
    <property type="entry name" value="Two-component sensor histidine kinase"/>
    <property type="match status" value="1"/>
</dbReference>
<dbReference type="InterPro" id="IPR004358">
    <property type="entry name" value="Sig_transdc_His_kin-like_C"/>
</dbReference>
<protein>
    <recommendedName>
        <fullName evidence="4">Signal transduction histidine-protein kinase ArlS</fullName>
        <ecNumber evidence="3">2.7.13.3</ecNumber>
    </recommendedName>
</protein>
<evidence type="ECO:0000256" key="9">
    <source>
        <dbReference type="ARBA" id="ARBA00022989"/>
    </source>
</evidence>
<dbReference type="InterPro" id="IPR003660">
    <property type="entry name" value="HAMP_dom"/>
</dbReference>
<keyword evidence="16" id="KW-1185">Reference proteome</keyword>
<evidence type="ECO:0000256" key="1">
    <source>
        <dbReference type="ARBA" id="ARBA00000085"/>
    </source>
</evidence>
<dbReference type="EMBL" id="AZFN01000009">
    <property type="protein sequence ID" value="KRM02579.1"/>
    <property type="molecule type" value="Genomic_DNA"/>
</dbReference>
<dbReference type="SMART" id="SM00304">
    <property type="entry name" value="HAMP"/>
    <property type="match status" value="1"/>
</dbReference>
<dbReference type="SUPFAM" id="SSF158472">
    <property type="entry name" value="HAMP domain-like"/>
    <property type="match status" value="1"/>
</dbReference>
<sequence>MENQASTKRFLSLKLKWALGTAVGSLLISILLIVIIFSSFTQDLLRQERQTLSSTMTSVSEQVNNHLDTLSSQQIKQEINSEVGSTSSKAVFSRDIVRGLSNSQIEMAIYNQQGKVIYQLGKIQVKFKTSNQRSISLMRGNDHQILVGRMPIRSKDHQIIGYLQIENNLNTYHQRYQRQLLVVVIALLLVVILSGLMGYFLSWFFLRPLNDIEDTVKAISDDPTKDVRVPELRQNDELSELSTMFNQMLDRTQRYIDQQSQFVGDVSHELRTPVAIIQGHMQLLDRWGKDDPQVLADSIQASLKETERMNNLVQEMLDLSRAEQVELNFRDATTPVKEVVMQVYNNFKMIHPDYTFVMDDDLPGEVISPIYHDHLEQIMIILCDNAVKYSTNRPEVDFSLSRSANFVEIGIQDYGEGIADEDIDKVFDRFYRVDKARSRKKGGNGLGLAIAKRLIEGYHGMITLESTLGSGSVFTVKLPIIEEKD</sequence>
<dbReference type="Pfam" id="PF00512">
    <property type="entry name" value="HisKA"/>
    <property type="match status" value="1"/>
</dbReference>
<dbReference type="Pfam" id="PF00672">
    <property type="entry name" value="HAMP"/>
    <property type="match status" value="1"/>
</dbReference>
<evidence type="ECO:0000256" key="4">
    <source>
        <dbReference type="ARBA" id="ARBA00015735"/>
    </source>
</evidence>
<feature type="transmembrane region" description="Helical" evidence="12">
    <location>
        <begin position="17"/>
        <end position="40"/>
    </location>
</feature>
<keyword evidence="7 12" id="KW-0812">Transmembrane</keyword>
<dbReference type="CDD" id="cd06225">
    <property type="entry name" value="HAMP"/>
    <property type="match status" value="1"/>
</dbReference>
<keyword evidence="10" id="KW-0902">Two-component regulatory system</keyword>
<dbReference type="InterPro" id="IPR003594">
    <property type="entry name" value="HATPase_dom"/>
</dbReference>
<keyword evidence="8 15" id="KW-0418">Kinase</keyword>
<reference evidence="15 16" key="1">
    <citation type="journal article" date="2015" name="Genome Announc.">
        <title>Expanding the biotechnology potential of lactobacilli through comparative genomics of 213 strains and associated genera.</title>
        <authorList>
            <person name="Sun Z."/>
            <person name="Harris H.M."/>
            <person name="McCann A."/>
            <person name="Guo C."/>
            <person name="Argimon S."/>
            <person name="Zhang W."/>
            <person name="Yang X."/>
            <person name="Jeffery I.B."/>
            <person name="Cooney J.C."/>
            <person name="Kagawa T.F."/>
            <person name="Liu W."/>
            <person name="Song Y."/>
            <person name="Salvetti E."/>
            <person name="Wrobel A."/>
            <person name="Rasinkangas P."/>
            <person name="Parkhill J."/>
            <person name="Rea M.C."/>
            <person name="O'Sullivan O."/>
            <person name="Ritari J."/>
            <person name="Douillard F.P."/>
            <person name="Paul Ross R."/>
            <person name="Yang R."/>
            <person name="Briner A.E."/>
            <person name="Felis G.E."/>
            <person name="de Vos W.M."/>
            <person name="Barrangou R."/>
            <person name="Klaenhammer T.R."/>
            <person name="Caufield P.W."/>
            <person name="Cui Y."/>
            <person name="Zhang H."/>
            <person name="O'Toole P.W."/>
        </authorList>
    </citation>
    <scope>NUCLEOTIDE SEQUENCE [LARGE SCALE GENOMIC DNA]</scope>
    <source>
        <strain evidence="15 16">DSM 16045</strain>
    </source>
</reference>
<comment type="caution">
    <text evidence="15">The sequence shown here is derived from an EMBL/GenBank/DDBJ whole genome shotgun (WGS) entry which is preliminary data.</text>
</comment>
<evidence type="ECO:0000313" key="15">
    <source>
        <dbReference type="EMBL" id="KRM02579.1"/>
    </source>
</evidence>
<dbReference type="Pfam" id="PF18719">
    <property type="entry name" value="ArlS_N"/>
    <property type="match status" value="1"/>
</dbReference>
<evidence type="ECO:0000256" key="2">
    <source>
        <dbReference type="ARBA" id="ARBA00004141"/>
    </source>
</evidence>
<evidence type="ECO:0000259" key="13">
    <source>
        <dbReference type="PROSITE" id="PS50109"/>
    </source>
</evidence>
<dbReference type="SMART" id="SM00387">
    <property type="entry name" value="HATPase_c"/>
    <property type="match status" value="1"/>
</dbReference>
<dbReference type="RefSeq" id="WP_056937172.1">
    <property type="nucleotide sequence ID" value="NZ_AZFN01000009.1"/>
</dbReference>
<keyword evidence="9 12" id="KW-1133">Transmembrane helix</keyword>
<gene>
    <name evidence="15" type="ORF">FC60_GL001755</name>
</gene>
<dbReference type="SUPFAM" id="SSF47384">
    <property type="entry name" value="Homodimeric domain of signal transducing histidine kinase"/>
    <property type="match status" value="1"/>
</dbReference>
<evidence type="ECO:0000256" key="12">
    <source>
        <dbReference type="SAM" id="Phobius"/>
    </source>
</evidence>
<dbReference type="InterPro" id="IPR003661">
    <property type="entry name" value="HisK_dim/P_dom"/>
</dbReference>
<dbReference type="Proteomes" id="UP000051739">
    <property type="component" value="Unassembled WGS sequence"/>
</dbReference>
<dbReference type="InterPro" id="IPR036890">
    <property type="entry name" value="HATPase_C_sf"/>
</dbReference>
<evidence type="ECO:0000256" key="6">
    <source>
        <dbReference type="ARBA" id="ARBA00022679"/>
    </source>
</evidence>
<dbReference type="SMART" id="SM00388">
    <property type="entry name" value="HisKA"/>
    <property type="match status" value="1"/>
</dbReference>
<dbReference type="CDD" id="cd00082">
    <property type="entry name" value="HisKA"/>
    <property type="match status" value="1"/>
</dbReference>
<dbReference type="AlphaFoldDB" id="A0A0R1VHK8"/>
<name>A0A0R1VHK8_9LACO</name>
<dbReference type="InterPro" id="IPR041610">
    <property type="entry name" value="ArlS_N"/>
</dbReference>
<accession>A0A0R1VHK8</accession>
<feature type="domain" description="Histidine kinase" evidence="13">
    <location>
        <begin position="265"/>
        <end position="482"/>
    </location>
</feature>
<dbReference type="Gene3D" id="3.30.565.10">
    <property type="entry name" value="Histidine kinase-like ATPase, C-terminal domain"/>
    <property type="match status" value="1"/>
</dbReference>
<dbReference type="PATRIC" id="fig|1423749.3.peg.1815"/>
<dbReference type="InterPro" id="IPR036097">
    <property type="entry name" value="HisK_dim/P_sf"/>
</dbReference>
<keyword evidence="6" id="KW-0808">Transferase</keyword>
<evidence type="ECO:0000256" key="11">
    <source>
        <dbReference type="ARBA" id="ARBA00023136"/>
    </source>
</evidence>
<dbReference type="GO" id="GO:0000155">
    <property type="term" value="F:phosphorelay sensor kinase activity"/>
    <property type="evidence" value="ECO:0007669"/>
    <property type="project" value="InterPro"/>
</dbReference>
<evidence type="ECO:0000256" key="8">
    <source>
        <dbReference type="ARBA" id="ARBA00022777"/>
    </source>
</evidence>
<evidence type="ECO:0000256" key="3">
    <source>
        <dbReference type="ARBA" id="ARBA00012438"/>
    </source>
</evidence>
<dbReference type="InterPro" id="IPR050398">
    <property type="entry name" value="HssS/ArlS-like"/>
</dbReference>
<dbReference type="Gene3D" id="6.10.340.10">
    <property type="match status" value="1"/>
</dbReference>
<dbReference type="Gene3D" id="1.10.287.130">
    <property type="match status" value="1"/>
</dbReference>
<comment type="catalytic activity">
    <reaction evidence="1">
        <text>ATP + protein L-histidine = ADP + protein N-phospho-L-histidine.</text>
        <dbReference type="EC" id="2.7.13.3"/>
    </reaction>
</comment>
<dbReference type="GO" id="GO:0016020">
    <property type="term" value="C:membrane"/>
    <property type="evidence" value="ECO:0007669"/>
    <property type="project" value="UniProtKB-SubCell"/>
</dbReference>
<feature type="transmembrane region" description="Helical" evidence="12">
    <location>
        <begin position="180"/>
        <end position="206"/>
    </location>
</feature>
<dbReference type="PRINTS" id="PR00344">
    <property type="entry name" value="BCTRLSENSOR"/>
</dbReference>
<dbReference type="PROSITE" id="PS50885">
    <property type="entry name" value="HAMP"/>
    <property type="match status" value="1"/>
</dbReference>
<evidence type="ECO:0000256" key="7">
    <source>
        <dbReference type="ARBA" id="ARBA00022692"/>
    </source>
</evidence>
<feature type="domain" description="HAMP" evidence="14">
    <location>
        <begin position="203"/>
        <end position="257"/>
    </location>
</feature>
<dbReference type="EC" id="2.7.13.3" evidence="3"/>
<organism evidence="15 16">
    <name type="scientific">Limosilactobacillus gastricus DSM 16045</name>
    <dbReference type="NCBI Taxonomy" id="1423749"/>
    <lineage>
        <taxon>Bacteria</taxon>
        <taxon>Bacillati</taxon>
        <taxon>Bacillota</taxon>
        <taxon>Bacilli</taxon>
        <taxon>Lactobacillales</taxon>
        <taxon>Lactobacillaceae</taxon>
        <taxon>Limosilactobacillus</taxon>
    </lineage>
</organism>
<proteinExistence type="predicted"/>
<dbReference type="PANTHER" id="PTHR45528">
    <property type="entry name" value="SENSOR HISTIDINE KINASE CPXA"/>
    <property type="match status" value="1"/>
</dbReference>
<dbReference type="Pfam" id="PF02518">
    <property type="entry name" value="HATPase_c"/>
    <property type="match status" value="1"/>
</dbReference>
<evidence type="ECO:0000256" key="5">
    <source>
        <dbReference type="ARBA" id="ARBA00022553"/>
    </source>
</evidence>
<comment type="subcellular location">
    <subcellularLocation>
        <location evidence="2">Membrane</location>
        <topology evidence="2">Multi-pass membrane protein</topology>
    </subcellularLocation>
</comment>
<keyword evidence="11 12" id="KW-0472">Membrane</keyword>
<keyword evidence="5" id="KW-0597">Phosphoprotein</keyword>
<dbReference type="SUPFAM" id="SSF55874">
    <property type="entry name" value="ATPase domain of HSP90 chaperone/DNA topoisomerase II/histidine kinase"/>
    <property type="match status" value="1"/>
</dbReference>
<dbReference type="FunFam" id="3.30.565.10:FF:000006">
    <property type="entry name" value="Sensor histidine kinase WalK"/>
    <property type="match status" value="1"/>
</dbReference>
<evidence type="ECO:0000259" key="14">
    <source>
        <dbReference type="PROSITE" id="PS50885"/>
    </source>
</evidence>
<evidence type="ECO:0000313" key="16">
    <source>
        <dbReference type="Proteomes" id="UP000051739"/>
    </source>
</evidence>
<dbReference type="PANTHER" id="PTHR45528:SF12">
    <property type="entry name" value="SENSOR HISTIDINE KINASE ARSS"/>
    <property type="match status" value="1"/>
</dbReference>
<evidence type="ECO:0000256" key="10">
    <source>
        <dbReference type="ARBA" id="ARBA00023012"/>
    </source>
</evidence>
<dbReference type="InterPro" id="IPR005467">
    <property type="entry name" value="His_kinase_dom"/>
</dbReference>